<dbReference type="InterPro" id="IPR008565">
    <property type="entry name" value="TtsA-like_GH18_dom"/>
</dbReference>
<feature type="domain" description="TtsA-like Glycoside hydrolase family 108" evidence="1">
    <location>
        <begin position="9"/>
        <end position="91"/>
    </location>
</feature>
<gene>
    <name evidence="4" type="ORF">DET51_105213</name>
    <name evidence="3" type="ORF">DET64_105214</name>
</gene>
<dbReference type="Pfam" id="PF05838">
    <property type="entry name" value="Glyco_hydro_108"/>
    <property type="match status" value="1"/>
</dbReference>
<dbReference type="AlphaFoldDB" id="A0A368V0W9"/>
<evidence type="ECO:0000259" key="2">
    <source>
        <dbReference type="Pfam" id="PF09374"/>
    </source>
</evidence>
<comment type="caution">
    <text evidence="4">The sequence shown here is derived from an EMBL/GenBank/DDBJ whole genome shotgun (WGS) entry which is preliminary data.</text>
</comment>
<protein>
    <submittedName>
        <fullName evidence="3 4">Peptidoglycan binding protein</fullName>
    </submittedName>
</protein>
<dbReference type="Proteomes" id="UP000253065">
    <property type="component" value="Unassembled WGS sequence"/>
</dbReference>
<keyword evidence="6" id="KW-1185">Reference proteome</keyword>
<evidence type="ECO:0000259" key="1">
    <source>
        <dbReference type="Pfam" id="PF05838"/>
    </source>
</evidence>
<dbReference type="InterPro" id="IPR023346">
    <property type="entry name" value="Lysozyme-like_dom_sf"/>
</dbReference>
<dbReference type="Proteomes" id="UP000252795">
    <property type="component" value="Unassembled WGS sequence"/>
</dbReference>
<dbReference type="SUPFAM" id="SSF53955">
    <property type="entry name" value="Lysozyme-like"/>
    <property type="match status" value="1"/>
</dbReference>
<feature type="domain" description="Peptidoglycan binding" evidence="2">
    <location>
        <begin position="97"/>
        <end position="177"/>
    </location>
</feature>
<dbReference type="Gene3D" id="1.20.141.10">
    <property type="entry name" value="Chitosanase, subunit A, domain 1"/>
    <property type="match status" value="1"/>
</dbReference>
<name>A0A368V0W9_MARNT</name>
<reference evidence="4 5" key="1">
    <citation type="submission" date="2018-07" db="EMBL/GenBank/DDBJ databases">
        <title>Freshwater and sediment microbial communities from various areas in North America, analyzing microbe dynamics in response to fracking.</title>
        <authorList>
            <person name="Lamendella R."/>
        </authorList>
    </citation>
    <scope>NUCLEOTIDE SEQUENCE [LARGE SCALE GENOMIC DNA]</scope>
    <source>
        <strain evidence="4 5">114E</strain>
        <strain evidence="3 6">114E_o</strain>
    </source>
</reference>
<dbReference type="InterPro" id="IPR018537">
    <property type="entry name" value="Peptidoglycan-bd_3"/>
</dbReference>
<dbReference type="EMBL" id="QPJB01000005">
    <property type="protein sequence ID" value="RCW34837.1"/>
    <property type="molecule type" value="Genomic_DNA"/>
</dbReference>
<evidence type="ECO:0000313" key="6">
    <source>
        <dbReference type="Proteomes" id="UP000253065"/>
    </source>
</evidence>
<accession>A0A368V0W9</accession>
<evidence type="ECO:0000313" key="3">
    <source>
        <dbReference type="EMBL" id="RBP74088.1"/>
    </source>
</evidence>
<evidence type="ECO:0000313" key="5">
    <source>
        <dbReference type="Proteomes" id="UP000252795"/>
    </source>
</evidence>
<dbReference type="CDD" id="cd13926">
    <property type="entry name" value="N-acetylmuramidase_GH108"/>
    <property type="match status" value="1"/>
</dbReference>
<dbReference type="Pfam" id="PF09374">
    <property type="entry name" value="PG_binding_3"/>
    <property type="match status" value="1"/>
</dbReference>
<dbReference type="EMBL" id="QNSA01000005">
    <property type="protein sequence ID" value="RBP74088.1"/>
    <property type="molecule type" value="Genomic_DNA"/>
</dbReference>
<sequence>MNKLNRMIDDLIEREGAFVDHPDDKGGPTMYGITEKVARLHGWDGQMRHMPRALAVKIYKDQFWTAPNFDRVSMLSLRVAEELLDTGVNMGISWAGQFLQRSLNALNSQGTHYSDLSVDGLIGNSTLGALKDYLDRRGKTGEDVLMKALNCLQGTRYVELAEARERNESFVFGWFDHRISF</sequence>
<dbReference type="RefSeq" id="WP_113879705.1">
    <property type="nucleotide sequence ID" value="NZ_QNSA01000005.1"/>
</dbReference>
<evidence type="ECO:0000313" key="4">
    <source>
        <dbReference type="EMBL" id="RCW34837.1"/>
    </source>
</evidence>
<proteinExistence type="predicted"/>
<organism evidence="4 5">
    <name type="scientific">Marinobacter nauticus</name>
    <name type="common">Marinobacter hydrocarbonoclasticus</name>
    <name type="synonym">Marinobacter aquaeolei</name>
    <dbReference type="NCBI Taxonomy" id="2743"/>
    <lineage>
        <taxon>Bacteria</taxon>
        <taxon>Pseudomonadati</taxon>
        <taxon>Pseudomonadota</taxon>
        <taxon>Gammaproteobacteria</taxon>
        <taxon>Pseudomonadales</taxon>
        <taxon>Marinobacteraceae</taxon>
        <taxon>Marinobacter</taxon>
    </lineage>
</organism>